<dbReference type="EMBL" id="FMYO01000001">
    <property type="protein sequence ID" value="SDB83487.1"/>
    <property type="molecule type" value="Genomic_DNA"/>
</dbReference>
<name>A0A1G6GNC2_9GAMM</name>
<reference evidence="2" key="1">
    <citation type="submission" date="2016-09" db="EMBL/GenBank/DDBJ databases">
        <authorList>
            <person name="Varghese N."/>
            <person name="Submissions S."/>
        </authorList>
    </citation>
    <scope>NUCLEOTIDE SEQUENCE [LARGE SCALE GENOMIC DNA]</scope>
    <source>
        <strain evidence="2">ANC 4667</strain>
    </source>
</reference>
<protein>
    <submittedName>
        <fullName evidence="1">Uncharacterized protein</fullName>
    </submittedName>
</protein>
<evidence type="ECO:0000313" key="2">
    <source>
        <dbReference type="Proteomes" id="UP000243468"/>
    </source>
</evidence>
<gene>
    <name evidence="1" type="ORF">SAMN05421732_101143</name>
</gene>
<sequence length="79" mass="8939">MIFRIKNKHVAGFKLWLEKLGYVKKDLADGGATFKGKGTKLDYVLVAKDLTGNRNCQVLYEEYQVHLVSPLDVNLEKVA</sequence>
<dbReference type="RefSeq" id="WP_086197304.1">
    <property type="nucleotide sequence ID" value="NZ_BAABKJ010000007.1"/>
</dbReference>
<organism evidence="1 2">
    <name type="scientific">Acinetobacter kookii</name>
    <dbReference type="NCBI Taxonomy" id="1226327"/>
    <lineage>
        <taxon>Bacteria</taxon>
        <taxon>Pseudomonadati</taxon>
        <taxon>Pseudomonadota</taxon>
        <taxon>Gammaproteobacteria</taxon>
        <taxon>Moraxellales</taxon>
        <taxon>Moraxellaceae</taxon>
        <taxon>Acinetobacter</taxon>
    </lineage>
</organism>
<keyword evidence="2" id="KW-1185">Reference proteome</keyword>
<dbReference type="OrthoDB" id="6696556at2"/>
<dbReference type="AlphaFoldDB" id="A0A1G6GNC2"/>
<evidence type="ECO:0000313" key="1">
    <source>
        <dbReference type="EMBL" id="SDB83487.1"/>
    </source>
</evidence>
<dbReference type="STRING" id="1226327.SAMN05421732_101143"/>
<proteinExistence type="predicted"/>
<accession>A0A1G6GNC2</accession>
<dbReference type="Proteomes" id="UP000243468">
    <property type="component" value="Unassembled WGS sequence"/>
</dbReference>